<dbReference type="InterPro" id="IPR014710">
    <property type="entry name" value="RmlC-like_jellyroll"/>
</dbReference>
<dbReference type="InterPro" id="IPR000595">
    <property type="entry name" value="cNMP-bd_dom"/>
</dbReference>
<feature type="domain" description="HTH crp-type" evidence="5">
    <location>
        <begin position="141"/>
        <end position="213"/>
    </location>
</feature>
<dbReference type="PANTHER" id="PTHR24567">
    <property type="entry name" value="CRP FAMILY TRANSCRIPTIONAL REGULATORY PROTEIN"/>
    <property type="match status" value="1"/>
</dbReference>
<evidence type="ECO:0000259" key="4">
    <source>
        <dbReference type="PROSITE" id="PS50042"/>
    </source>
</evidence>
<dbReference type="AlphaFoldDB" id="A0A285EBY5"/>
<keyword evidence="1" id="KW-0805">Transcription regulation</keyword>
<evidence type="ECO:0000256" key="1">
    <source>
        <dbReference type="ARBA" id="ARBA00023015"/>
    </source>
</evidence>
<dbReference type="EMBL" id="OBDO01000004">
    <property type="protein sequence ID" value="SNX96642.1"/>
    <property type="molecule type" value="Genomic_DNA"/>
</dbReference>
<evidence type="ECO:0000259" key="5">
    <source>
        <dbReference type="PROSITE" id="PS51063"/>
    </source>
</evidence>
<dbReference type="Proteomes" id="UP000219514">
    <property type="component" value="Unassembled WGS sequence"/>
</dbReference>
<dbReference type="CDD" id="cd00038">
    <property type="entry name" value="CAP_ED"/>
    <property type="match status" value="1"/>
</dbReference>
<dbReference type="PROSITE" id="PS00889">
    <property type="entry name" value="CNMP_BINDING_2"/>
    <property type="match status" value="1"/>
</dbReference>
<dbReference type="GO" id="GO:0005829">
    <property type="term" value="C:cytosol"/>
    <property type="evidence" value="ECO:0007669"/>
    <property type="project" value="TreeGrafter"/>
</dbReference>
<dbReference type="GO" id="GO:0003700">
    <property type="term" value="F:DNA-binding transcription factor activity"/>
    <property type="evidence" value="ECO:0007669"/>
    <property type="project" value="TreeGrafter"/>
</dbReference>
<dbReference type="Pfam" id="PF13545">
    <property type="entry name" value="HTH_Crp_2"/>
    <property type="match status" value="1"/>
</dbReference>
<dbReference type="Pfam" id="PF00027">
    <property type="entry name" value="cNMP_binding"/>
    <property type="match status" value="1"/>
</dbReference>
<protein>
    <submittedName>
        <fullName evidence="6">cAMP-binding domain of CRP or a regulatory subunit of cAMP-dependent protein kinases</fullName>
    </submittedName>
</protein>
<dbReference type="SUPFAM" id="SSF51206">
    <property type="entry name" value="cAMP-binding domain-like"/>
    <property type="match status" value="1"/>
</dbReference>
<dbReference type="Gene3D" id="2.60.120.10">
    <property type="entry name" value="Jelly Rolls"/>
    <property type="match status" value="1"/>
</dbReference>
<keyword evidence="3" id="KW-0804">Transcription</keyword>
<sequence length="221" mass="23475">MLGSTRFFGGLDQPSLLSLASASRQRTYGRGQYLWYQGDAGDQLVVVCKGMVKVVLTSEGGEEIVLVTLGRYDSVGELAILDGAPRSASVVAVEATTVLMLPRAAVLEVMAAHPAVLEAVLCSLGQLVRRLTEQTGDLVFLDLGGRVAKVLVQLARSHAQDDRHVVLDVGLSQSDIAAMVGATRPAVNRVLQLLASRGLISVNGRVIVLRDPPALRRRAGL</sequence>
<dbReference type="SMART" id="SM00100">
    <property type="entry name" value="cNMP"/>
    <property type="match status" value="1"/>
</dbReference>
<dbReference type="PRINTS" id="PR00103">
    <property type="entry name" value="CAMPKINASE"/>
</dbReference>
<dbReference type="PANTHER" id="PTHR24567:SF74">
    <property type="entry name" value="HTH-TYPE TRANSCRIPTIONAL REGULATOR ARCR"/>
    <property type="match status" value="1"/>
</dbReference>
<keyword evidence="6" id="KW-0418">Kinase</keyword>
<accession>A0A285EBY5</accession>
<dbReference type="GO" id="GO:0003677">
    <property type="term" value="F:DNA binding"/>
    <property type="evidence" value="ECO:0007669"/>
    <property type="project" value="UniProtKB-KW"/>
</dbReference>
<feature type="domain" description="Cyclic nucleotide-binding" evidence="4">
    <location>
        <begin position="7"/>
        <end position="110"/>
    </location>
</feature>
<dbReference type="InterPro" id="IPR036390">
    <property type="entry name" value="WH_DNA-bd_sf"/>
</dbReference>
<evidence type="ECO:0000256" key="3">
    <source>
        <dbReference type="ARBA" id="ARBA00023163"/>
    </source>
</evidence>
<dbReference type="GO" id="GO:0016301">
    <property type="term" value="F:kinase activity"/>
    <property type="evidence" value="ECO:0007669"/>
    <property type="project" value="UniProtKB-KW"/>
</dbReference>
<dbReference type="SUPFAM" id="SSF46785">
    <property type="entry name" value="Winged helix' DNA-binding domain"/>
    <property type="match status" value="1"/>
</dbReference>
<organism evidence="6 7">
    <name type="scientific">Geodermatophilus sabuli</name>
    <dbReference type="NCBI Taxonomy" id="1564158"/>
    <lineage>
        <taxon>Bacteria</taxon>
        <taxon>Bacillati</taxon>
        <taxon>Actinomycetota</taxon>
        <taxon>Actinomycetes</taxon>
        <taxon>Geodermatophilales</taxon>
        <taxon>Geodermatophilaceae</taxon>
        <taxon>Geodermatophilus</taxon>
    </lineage>
</organism>
<keyword evidence="6" id="KW-0808">Transferase</keyword>
<dbReference type="Gene3D" id="1.10.10.10">
    <property type="entry name" value="Winged helix-like DNA-binding domain superfamily/Winged helix DNA-binding domain"/>
    <property type="match status" value="1"/>
</dbReference>
<gene>
    <name evidence="6" type="ORF">SAMN06893097_104357</name>
</gene>
<dbReference type="InterPro" id="IPR018488">
    <property type="entry name" value="cNMP-bd_CS"/>
</dbReference>
<reference evidence="6 7" key="1">
    <citation type="submission" date="2017-09" db="EMBL/GenBank/DDBJ databases">
        <authorList>
            <person name="Ehlers B."/>
            <person name="Leendertz F.H."/>
        </authorList>
    </citation>
    <scope>NUCLEOTIDE SEQUENCE [LARGE SCALE GENOMIC DNA]</scope>
    <source>
        <strain evidence="6 7">DSM 46844</strain>
    </source>
</reference>
<dbReference type="InterPro" id="IPR018490">
    <property type="entry name" value="cNMP-bd_dom_sf"/>
</dbReference>
<evidence type="ECO:0000313" key="6">
    <source>
        <dbReference type="EMBL" id="SNX96642.1"/>
    </source>
</evidence>
<name>A0A285EBY5_9ACTN</name>
<dbReference type="PROSITE" id="PS50042">
    <property type="entry name" value="CNMP_BINDING_3"/>
    <property type="match status" value="1"/>
</dbReference>
<keyword evidence="2" id="KW-0238">DNA-binding</keyword>
<dbReference type="InterPro" id="IPR036388">
    <property type="entry name" value="WH-like_DNA-bd_sf"/>
</dbReference>
<dbReference type="PROSITE" id="PS51063">
    <property type="entry name" value="HTH_CRP_2"/>
    <property type="match status" value="1"/>
</dbReference>
<evidence type="ECO:0000256" key="2">
    <source>
        <dbReference type="ARBA" id="ARBA00023125"/>
    </source>
</evidence>
<keyword evidence="7" id="KW-1185">Reference proteome</keyword>
<proteinExistence type="predicted"/>
<dbReference type="InterPro" id="IPR012318">
    <property type="entry name" value="HTH_CRP"/>
</dbReference>
<dbReference type="SMART" id="SM00419">
    <property type="entry name" value="HTH_CRP"/>
    <property type="match status" value="1"/>
</dbReference>
<dbReference type="InterPro" id="IPR050397">
    <property type="entry name" value="Env_Response_Regulators"/>
</dbReference>
<evidence type="ECO:0000313" key="7">
    <source>
        <dbReference type="Proteomes" id="UP000219514"/>
    </source>
</evidence>